<reference evidence="2 3" key="1">
    <citation type="submission" date="2016-01" db="EMBL/GenBank/DDBJ databases">
        <title>The new phylogeny of the genus Mycobacterium.</title>
        <authorList>
            <person name="Tarcisio F."/>
            <person name="Conor M."/>
            <person name="Antonella G."/>
            <person name="Elisabetta G."/>
            <person name="Giulia F.S."/>
            <person name="Sara T."/>
            <person name="Anna F."/>
            <person name="Clotilde B."/>
            <person name="Roberto B."/>
            <person name="Veronica D.S."/>
            <person name="Fabio R."/>
            <person name="Monica P."/>
            <person name="Olivier J."/>
            <person name="Enrico T."/>
            <person name="Nicola S."/>
        </authorList>
    </citation>
    <scope>NUCLEOTIDE SEQUENCE [LARGE SCALE GENOMIC DNA]</scope>
    <source>
        <strain evidence="2 3">CCUG 50187</strain>
    </source>
</reference>
<evidence type="ECO:0000313" key="2">
    <source>
        <dbReference type="EMBL" id="ORV23322.1"/>
    </source>
</evidence>
<feature type="transmembrane region" description="Helical" evidence="1">
    <location>
        <begin position="12"/>
        <end position="35"/>
    </location>
</feature>
<accession>A0ABX3V303</accession>
<keyword evidence="1" id="KW-0472">Membrane</keyword>
<keyword evidence="1" id="KW-1133">Transmembrane helix</keyword>
<name>A0ABX3V303_9MYCO</name>
<sequence length="82" mass="8202">MTGDERNKRTTRVMAGVGAIALASMGALGAVMVQVPVSGATVGPLPAAGKGETVTKTTAPSELETSFAKPTVKVDLPDGYGN</sequence>
<organism evidence="2 3">
    <name type="scientific">Mycolicibacterium conceptionense</name>
    <dbReference type="NCBI Taxonomy" id="451644"/>
    <lineage>
        <taxon>Bacteria</taxon>
        <taxon>Bacillati</taxon>
        <taxon>Actinomycetota</taxon>
        <taxon>Actinomycetes</taxon>
        <taxon>Mycobacteriales</taxon>
        <taxon>Mycobacteriaceae</taxon>
        <taxon>Mycolicibacterium</taxon>
    </lineage>
</organism>
<keyword evidence="1" id="KW-0812">Transmembrane</keyword>
<dbReference type="RefSeq" id="WP_234788542.1">
    <property type="nucleotide sequence ID" value="NZ_JACKVA010000012.1"/>
</dbReference>
<dbReference type="Proteomes" id="UP000193811">
    <property type="component" value="Unassembled WGS sequence"/>
</dbReference>
<evidence type="ECO:0008006" key="4">
    <source>
        <dbReference type="Google" id="ProtNLM"/>
    </source>
</evidence>
<keyword evidence="3" id="KW-1185">Reference proteome</keyword>
<dbReference type="GeneID" id="44298369"/>
<comment type="caution">
    <text evidence="2">The sequence shown here is derived from an EMBL/GenBank/DDBJ whole genome shotgun (WGS) entry which is preliminary data.</text>
</comment>
<evidence type="ECO:0000256" key="1">
    <source>
        <dbReference type="SAM" id="Phobius"/>
    </source>
</evidence>
<proteinExistence type="predicted"/>
<evidence type="ECO:0000313" key="3">
    <source>
        <dbReference type="Proteomes" id="UP000193811"/>
    </source>
</evidence>
<protein>
    <recommendedName>
        <fullName evidence="4">Serine protease</fullName>
    </recommendedName>
</protein>
<dbReference type="EMBL" id="LQOP01000024">
    <property type="protein sequence ID" value="ORV23322.1"/>
    <property type="molecule type" value="Genomic_DNA"/>
</dbReference>
<gene>
    <name evidence="2" type="ORF">AWB98_23025</name>
</gene>